<name>A0A6S7B236_9BURK</name>
<accession>A0A6S7B236</accession>
<dbReference type="AlphaFoldDB" id="A0A6S7B236"/>
<proteinExistence type="predicted"/>
<reference evidence="1 2" key="1">
    <citation type="submission" date="2020-04" db="EMBL/GenBank/DDBJ databases">
        <authorList>
            <person name="De Canck E."/>
        </authorList>
    </citation>
    <scope>NUCLEOTIDE SEQUENCE [LARGE SCALE GENOMIC DNA]</scope>
    <source>
        <strain evidence="1 2">LMG 28138</strain>
    </source>
</reference>
<keyword evidence="2" id="KW-1185">Reference proteome</keyword>
<protein>
    <submittedName>
        <fullName evidence="1">Uncharacterized protein</fullName>
    </submittedName>
</protein>
<dbReference type="EMBL" id="CADIKM010000006">
    <property type="protein sequence ID" value="CAB3785263.1"/>
    <property type="molecule type" value="Genomic_DNA"/>
</dbReference>
<evidence type="ECO:0000313" key="2">
    <source>
        <dbReference type="Proteomes" id="UP000494115"/>
    </source>
</evidence>
<evidence type="ECO:0000313" key="1">
    <source>
        <dbReference type="EMBL" id="CAB3785263.1"/>
    </source>
</evidence>
<organism evidence="1 2">
    <name type="scientific">Pararobbsia alpina</name>
    <dbReference type="NCBI Taxonomy" id="621374"/>
    <lineage>
        <taxon>Bacteria</taxon>
        <taxon>Pseudomonadati</taxon>
        <taxon>Pseudomonadota</taxon>
        <taxon>Betaproteobacteria</taxon>
        <taxon>Burkholderiales</taxon>
        <taxon>Burkholderiaceae</taxon>
        <taxon>Pararobbsia</taxon>
    </lineage>
</organism>
<sequence>MSRVPPALLTSVAVSADESPKNAVRPPELLLIWAVPALELSLNVVKPPSWLEMLA</sequence>
<gene>
    <name evidence="1" type="ORF">LMG28138_01996</name>
</gene>
<dbReference type="Proteomes" id="UP000494115">
    <property type="component" value="Unassembled WGS sequence"/>
</dbReference>